<proteinExistence type="predicted"/>
<protein>
    <recommendedName>
        <fullName evidence="4">Outer membrane protein beta-barrel domain-containing protein</fullName>
    </recommendedName>
</protein>
<dbReference type="Proteomes" id="UP001598019">
    <property type="component" value="Unassembled WGS sequence"/>
</dbReference>
<organism evidence="2 3">
    <name type="scientific">Aquirufa esocilacus</name>
    <dbReference type="NCBI Taxonomy" id="3096513"/>
    <lineage>
        <taxon>Bacteria</taxon>
        <taxon>Pseudomonadati</taxon>
        <taxon>Bacteroidota</taxon>
        <taxon>Cytophagia</taxon>
        <taxon>Cytophagales</taxon>
        <taxon>Flectobacillaceae</taxon>
        <taxon>Aquirufa</taxon>
    </lineage>
</organism>
<evidence type="ECO:0000313" key="3">
    <source>
        <dbReference type="Proteomes" id="UP001598019"/>
    </source>
</evidence>
<evidence type="ECO:0008006" key="4">
    <source>
        <dbReference type="Google" id="ProtNLM"/>
    </source>
</evidence>
<evidence type="ECO:0000256" key="1">
    <source>
        <dbReference type="SAM" id="SignalP"/>
    </source>
</evidence>
<gene>
    <name evidence="2" type="ORF">SKC37_06635</name>
</gene>
<feature type="chain" id="PRO_5047306255" description="Outer membrane protein beta-barrel domain-containing protein" evidence="1">
    <location>
        <begin position="17"/>
        <end position="196"/>
    </location>
</feature>
<comment type="caution">
    <text evidence="2">The sequence shown here is derived from an EMBL/GenBank/DDBJ whole genome shotgun (WGS) entry which is preliminary data.</text>
</comment>
<keyword evidence="3" id="KW-1185">Reference proteome</keyword>
<accession>A0ABW6DI01</accession>
<dbReference type="RefSeq" id="WP_377980720.1">
    <property type="nucleotide sequence ID" value="NZ_JBBKXX010000002.1"/>
</dbReference>
<sequence>MKRILLLLLVSVSCFAQSYKFAVGSNITSFVFANSAGSNPSFLRPSSGLHLSLSREASLSKSFLYDFGINYNQFNNVGDVQNIPFSYATDFIGLNTGIGPKLSLGKGISFIAKANASVSTMVNGNQFLLNRYVDLANDDQFNSLRTMYGYSFELTKQISPQVGVFVKYQHLDSYNFGSSTLNFIPSTFSIGLSLSK</sequence>
<reference evidence="2 3" key="1">
    <citation type="submission" date="2024-03" db="EMBL/GenBank/DDBJ databases">
        <title>Aquirufa genome sequencing.</title>
        <authorList>
            <person name="Pitt A."/>
            <person name="Hahn M.W."/>
        </authorList>
    </citation>
    <scope>NUCLEOTIDE SEQUENCE [LARGE SCALE GENOMIC DNA]</scope>
    <source>
        <strain evidence="2 3">HETE-83D</strain>
    </source>
</reference>
<name>A0ABW6DI01_9BACT</name>
<evidence type="ECO:0000313" key="2">
    <source>
        <dbReference type="EMBL" id="MFD3408324.1"/>
    </source>
</evidence>
<feature type="signal peptide" evidence="1">
    <location>
        <begin position="1"/>
        <end position="16"/>
    </location>
</feature>
<dbReference type="EMBL" id="JBBKXX010000002">
    <property type="protein sequence ID" value="MFD3408324.1"/>
    <property type="molecule type" value="Genomic_DNA"/>
</dbReference>
<keyword evidence="1" id="KW-0732">Signal</keyword>